<dbReference type="GO" id="GO:0055085">
    <property type="term" value="P:transmembrane transport"/>
    <property type="evidence" value="ECO:0007669"/>
    <property type="project" value="InterPro"/>
</dbReference>
<feature type="domain" description="STAS" evidence="6">
    <location>
        <begin position="194"/>
        <end position="311"/>
    </location>
</feature>
<dbReference type="Proteomes" id="UP000199651">
    <property type="component" value="Unassembled WGS sequence"/>
</dbReference>
<reference evidence="8" key="1">
    <citation type="submission" date="2016-10" db="EMBL/GenBank/DDBJ databases">
        <authorList>
            <person name="Varghese N."/>
            <person name="Submissions S."/>
        </authorList>
    </citation>
    <scope>NUCLEOTIDE SEQUENCE [LARGE SCALE GENOMIC DNA]</scope>
    <source>
        <strain evidence="8">IBRC-M 10655</strain>
    </source>
</reference>
<dbReference type="InterPro" id="IPR002645">
    <property type="entry name" value="STAS_dom"/>
</dbReference>
<evidence type="ECO:0000256" key="1">
    <source>
        <dbReference type="ARBA" id="ARBA00004141"/>
    </source>
</evidence>
<dbReference type="Pfam" id="PF01740">
    <property type="entry name" value="STAS"/>
    <property type="match status" value="1"/>
</dbReference>
<evidence type="ECO:0000256" key="4">
    <source>
        <dbReference type="ARBA" id="ARBA00023136"/>
    </source>
</evidence>
<dbReference type="SUPFAM" id="SSF52091">
    <property type="entry name" value="SpoIIaa-like"/>
    <property type="match status" value="1"/>
</dbReference>
<dbReference type="GO" id="GO:0016020">
    <property type="term" value="C:membrane"/>
    <property type="evidence" value="ECO:0007669"/>
    <property type="project" value="UniProtKB-SubCell"/>
</dbReference>
<dbReference type="Pfam" id="PF00916">
    <property type="entry name" value="Sulfate_transp"/>
    <property type="match status" value="1"/>
</dbReference>
<dbReference type="InterPro" id="IPR001902">
    <property type="entry name" value="SLC26A/SulP_fam"/>
</dbReference>
<sequence>MSGADLTALLLPAIGVAIVGYSDNVLTARSFATRNGYRVDANAELLALGTSNLAAGMVSGFPVSSSASRTSIGDALGSRTQLHSLVAVVAVVLTLVAGRPVLAMFPAAALGALVVYAAVRLVELAEFRRIARFRRSELVLAVATTAAVLLLGVLYGVLAAIALSILDLLRRVARPHDGILGYVPGVAGMHDIDDYPDATRVLGLVVYRYDAPMFFANADDFRHRALAAVDDSPTPVEWFLLNAEANVDVDLTAVDAIEDLRAELARRGIVFAMARVKQELREDLDRAGLIARIGTDRVPTLPTAVNAYRVAYTERHGTPPPGTGPAG</sequence>
<feature type="transmembrane region" description="Helical" evidence="5">
    <location>
        <begin position="85"/>
        <end position="118"/>
    </location>
</feature>
<name>A0A1H0GB67_9PSEU</name>
<organism evidence="7 8">
    <name type="scientific">Actinokineospora alba</name>
    <dbReference type="NCBI Taxonomy" id="504798"/>
    <lineage>
        <taxon>Bacteria</taxon>
        <taxon>Bacillati</taxon>
        <taxon>Actinomycetota</taxon>
        <taxon>Actinomycetes</taxon>
        <taxon>Pseudonocardiales</taxon>
        <taxon>Pseudonocardiaceae</taxon>
        <taxon>Actinokineospora</taxon>
    </lineage>
</organism>
<dbReference type="AlphaFoldDB" id="A0A1H0GB67"/>
<comment type="subcellular location">
    <subcellularLocation>
        <location evidence="1">Membrane</location>
        <topology evidence="1">Multi-pass membrane protein</topology>
    </subcellularLocation>
</comment>
<evidence type="ECO:0000313" key="8">
    <source>
        <dbReference type="Proteomes" id="UP000199651"/>
    </source>
</evidence>
<dbReference type="PANTHER" id="PTHR11814">
    <property type="entry name" value="SULFATE TRANSPORTER"/>
    <property type="match status" value="1"/>
</dbReference>
<dbReference type="EMBL" id="FNJB01000001">
    <property type="protein sequence ID" value="SDO04165.1"/>
    <property type="molecule type" value="Genomic_DNA"/>
</dbReference>
<keyword evidence="8" id="KW-1185">Reference proteome</keyword>
<feature type="transmembrane region" description="Helical" evidence="5">
    <location>
        <begin position="46"/>
        <end position="64"/>
    </location>
</feature>
<keyword evidence="3 5" id="KW-1133">Transmembrane helix</keyword>
<evidence type="ECO:0000313" key="7">
    <source>
        <dbReference type="EMBL" id="SDO04165.1"/>
    </source>
</evidence>
<protein>
    <submittedName>
        <fullName evidence="7">STAS domain-containing protein</fullName>
    </submittedName>
</protein>
<dbReference type="CDD" id="cd07042">
    <property type="entry name" value="STAS_SulP_like_sulfate_transporter"/>
    <property type="match status" value="1"/>
</dbReference>
<evidence type="ECO:0000256" key="5">
    <source>
        <dbReference type="SAM" id="Phobius"/>
    </source>
</evidence>
<dbReference type="InterPro" id="IPR036513">
    <property type="entry name" value="STAS_dom_sf"/>
</dbReference>
<keyword evidence="2 5" id="KW-0812">Transmembrane</keyword>
<evidence type="ECO:0000259" key="6">
    <source>
        <dbReference type="PROSITE" id="PS50801"/>
    </source>
</evidence>
<evidence type="ECO:0000256" key="2">
    <source>
        <dbReference type="ARBA" id="ARBA00022692"/>
    </source>
</evidence>
<evidence type="ECO:0000256" key="3">
    <source>
        <dbReference type="ARBA" id="ARBA00022989"/>
    </source>
</evidence>
<dbReference type="Gene3D" id="3.30.750.24">
    <property type="entry name" value="STAS domain"/>
    <property type="match status" value="1"/>
</dbReference>
<dbReference type="PROSITE" id="PS50801">
    <property type="entry name" value="STAS"/>
    <property type="match status" value="1"/>
</dbReference>
<proteinExistence type="predicted"/>
<keyword evidence="4 5" id="KW-0472">Membrane</keyword>
<gene>
    <name evidence="7" type="ORF">SAMN05192558_101733</name>
</gene>
<feature type="transmembrane region" description="Helical" evidence="5">
    <location>
        <begin position="138"/>
        <end position="166"/>
    </location>
</feature>
<dbReference type="STRING" id="504798.SAMN05421871_103138"/>
<dbReference type="InterPro" id="IPR011547">
    <property type="entry name" value="SLC26A/SulP_dom"/>
</dbReference>
<accession>A0A1H0GB67</accession>